<dbReference type="RefSeq" id="XP_013387811.1">
    <property type="nucleotide sequence ID" value="XM_013532357.1"/>
</dbReference>
<dbReference type="STRING" id="7574.A0A1S3HQJ4"/>
<keyword evidence="2" id="KW-1185">Reference proteome</keyword>
<dbReference type="GO" id="GO:0030008">
    <property type="term" value="C:TRAPP complex"/>
    <property type="evidence" value="ECO:0007669"/>
    <property type="project" value="TreeGrafter"/>
</dbReference>
<gene>
    <name evidence="3" type="primary">LOC106156916</name>
</gene>
<dbReference type="AlphaFoldDB" id="A0A1S3HQJ4"/>
<dbReference type="KEGG" id="lak:106156916"/>
<reference evidence="3" key="1">
    <citation type="submission" date="2025-08" db="UniProtKB">
        <authorList>
            <consortium name="RefSeq"/>
        </authorList>
    </citation>
    <scope>IDENTIFICATION</scope>
    <source>
        <tissue evidence="3">Gonads</tissue>
    </source>
</reference>
<sequence length="482" mass="52199">MEEAGEESASAAMEPVSDNPDIHAELPASTETVEVNPMARTSSTESSHTTTGNLDSVDLLSPDVEEVDILGSGVEEGDHKSMKMKEEMLSEQVGQELDTANDGPLSGKSALAQSMEELSLDQSAVEPEPELTEDQTAGTEISENDKDSAPSLAQYFAHSQDNSGAEFFDSLPPTSADDSGFIPDTSEKTQVENGGEDTANTGKLESRVGKREQVLTEIGALKEATHEEKPKVDQEIRGVPLPAVPQSTSVAATTATEITVDTSTTTTPTTTTTQFPLPTTPPLPQFEQTTPPLPMAAPTDDMFSVGMDNVDRSYDAWIPSEATRQVLIAKVTSAPGTFFPSAEQLTCPGLLYDDLQGDPVKDLVYRYMGDVEASKRQTLTADSVPPNDEGLRQLIKAECHRAAIDLTGKILREHGQGMGSAGQISNNTPWSLQIWFTRIALMMKLKMYSLVESELQAFGTLDKPDLYYNYYPDVYKGRKVFL</sequence>
<dbReference type="OrthoDB" id="428342at2759"/>
<evidence type="ECO:0000313" key="2">
    <source>
        <dbReference type="Proteomes" id="UP000085678"/>
    </source>
</evidence>
<feature type="compositionally biased region" description="Low complexity" evidence="1">
    <location>
        <begin position="263"/>
        <end position="277"/>
    </location>
</feature>
<dbReference type="FunCoup" id="A0A1S3HQJ4">
    <property type="interactions" value="1464"/>
</dbReference>
<organism evidence="2 3">
    <name type="scientific">Lingula anatina</name>
    <name type="common">Brachiopod</name>
    <name type="synonym">Lingula unguis</name>
    <dbReference type="NCBI Taxonomy" id="7574"/>
    <lineage>
        <taxon>Eukaryota</taxon>
        <taxon>Metazoa</taxon>
        <taxon>Spiralia</taxon>
        <taxon>Lophotrochozoa</taxon>
        <taxon>Brachiopoda</taxon>
        <taxon>Linguliformea</taxon>
        <taxon>Lingulata</taxon>
        <taxon>Lingulida</taxon>
        <taxon>Linguloidea</taxon>
        <taxon>Lingulidae</taxon>
        <taxon>Lingula</taxon>
    </lineage>
</organism>
<feature type="compositionally biased region" description="Low complexity" evidence="1">
    <location>
        <begin position="41"/>
        <end position="51"/>
    </location>
</feature>
<dbReference type="PANTHER" id="PTHR21581">
    <property type="entry name" value="D-ALANYL-D-ALANINE CARBOXYPEPTIDASE"/>
    <property type="match status" value="1"/>
</dbReference>
<dbReference type="InParanoid" id="A0A1S3HQJ4"/>
<dbReference type="GO" id="GO:0005794">
    <property type="term" value="C:Golgi apparatus"/>
    <property type="evidence" value="ECO:0007669"/>
    <property type="project" value="TreeGrafter"/>
</dbReference>
<feature type="region of interest" description="Disordered" evidence="1">
    <location>
        <begin position="1"/>
        <end position="202"/>
    </location>
</feature>
<feature type="compositionally biased region" description="Basic and acidic residues" evidence="1">
    <location>
        <begin position="76"/>
        <end position="88"/>
    </location>
</feature>
<proteinExistence type="predicted"/>
<name>A0A1S3HQJ4_LINAN</name>
<accession>A0A1S3HQJ4</accession>
<protein>
    <submittedName>
        <fullName evidence="3">Trafficking protein particle complex subunit 12-like</fullName>
    </submittedName>
</protein>
<evidence type="ECO:0000256" key="1">
    <source>
        <dbReference type="SAM" id="MobiDB-lite"/>
    </source>
</evidence>
<evidence type="ECO:0000313" key="3">
    <source>
        <dbReference type="RefSeq" id="XP_013387811.1"/>
    </source>
</evidence>
<dbReference type="Proteomes" id="UP000085678">
    <property type="component" value="Unplaced"/>
</dbReference>
<dbReference type="PANTHER" id="PTHR21581:SF6">
    <property type="entry name" value="TRAFFICKING PROTEIN PARTICLE COMPLEX SUBUNIT 12"/>
    <property type="match status" value="1"/>
</dbReference>
<feature type="region of interest" description="Disordered" evidence="1">
    <location>
        <begin position="263"/>
        <end position="282"/>
    </location>
</feature>
<dbReference type="GeneID" id="106156916"/>